<dbReference type="Gene3D" id="1.10.555.10">
    <property type="entry name" value="Rho GTPase activation protein"/>
    <property type="match status" value="1"/>
</dbReference>
<dbReference type="SMART" id="SM00324">
    <property type="entry name" value="RhoGAP"/>
    <property type="match status" value="1"/>
</dbReference>
<dbReference type="PANTHER" id="PTHR23179:SF27">
    <property type="entry name" value="RHO GTPASE ACTIVATING PROTEIN AT 71E, ISOFORM D"/>
    <property type="match status" value="1"/>
</dbReference>
<dbReference type="CDD" id="cd00159">
    <property type="entry name" value="RhoGAP"/>
    <property type="match status" value="1"/>
</dbReference>
<reference evidence="3" key="1">
    <citation type="submission" date="2017-02" db="UniProtKB">
        <authorList>
            <consortium name="WormBaseParasite"/>
        </authorList>
    </citation>
    <scope>IDENTIFICATION</scope>
</reference>
<dbReference type="GO" id="GO:0005096">
    <property type="term" value="F:GTPase activator activity"/>
    <property type="evidence" value="ECO:0007669"/>
    <property type="project" value="TreeGrafter"/>
</dbReference>
<dbReference type="PANTHER" id="PTHR23179">
    <property type="entry name" value="T-CELL ACTIVATION RHO GTPASE ACTIVATING PROTEIN-RELATED"/>
    <property type="match status" value="1"/>
</dbReference>
<dbReference type="InterPro" id="IPR008936">
    <property type="entry name" value="Rho_GTPase_activation_prot"/>
</dbReference>
<dbReference type="AlphaFoldDB" id="A0A0N5AYV4"/>
<dbReference type="WBParaSite" id="SMUV_0001015601-mRNA-1">
    <property type="protein sequence ID" value="SMUV_0001015601-mRNA-1"/>
    <property type="gene ID" value="SMUV_0001015601"/>
</dbReference>
<evidence type="ECO:0000313" key="3">
    <source>
        <dbReference type="WBParaSite" id="SMUV_0001015601-mRNA-1"/>
    </source>
</evidence>
<organism evidence="2 3">
    <name type="scientific">Syphacia muris</name>
    <dbReference type="NCBI Taxonomy" id="451379"/>
    <lineage>
        <taxon>Eukaryota</taxon>
        <taxon>Metazoa</taxon>
        <taxon>Ecdysozoa</taxon>
        <taxon>Nematoda</taxon>
        <taxon>Chromadorea</taxon>
        <taxon>Rhabditida</taxon>
        <taxon>Spirurina</taxon>
        <taxon>Oxyuridomorpha</taxon>
        <taxon>Oxyuroidea</taxon>
        <taxon>Oxyuridae</taxon>
        <taxon>Syphacia</taxon>
    </lineage>
</organism>
<feature type="domain" description="Rho-GAP" evidence="1">
    <location>
        <begin position="15"/>
        <end position="205"/>
    </location>
</feature>
<accession>A0A0N5AYV4</accession>
<dbReference type="Pfam" id="PF00620">
    <property type="entry name" value="RhoGAP"/>
    <property type="match status" value="1"/>
</dbReference>
<dbReference type="Proteomes" id="UP000046393">
    <property type="component" value="Unplaced"/>
</dbReference>
<name>A0A0N5AYV4_9BILA</name>
<sequence length="282" mass="32077">MVLCGNVDGYRGKIEKMEIFMFTIINFSCVKVLLLKVNKEGPSKKDIWRAPGNHAQIRTLARHMRDGTLVNISHFDEKTVASVIKLFLSKIPGGIFGFENEKRLFENFPRANAEDQRQLFCRVVCSLCLPSQHLLVLLFGTFHMVSEASDIGSAKMTPDALGISVAPSLFHSCIHMREAKMEDVLRSKIASEVISKVIQNFGHISLFPKTCYEFYARMTGRTMRVDENAVKLLFTLPNNPMNRRNHEVLSLNFILTAKFSVFSLHGVHIYWFFSVALQLECI</sequence>
<evidence type="ECO:0000313" key="2">
    <source>
        <dbReference type="Proteomes" id="UP000046393"/>
    </source>
</evidence>
<dbReference type="InterPro" id="IPR000198">
    <property type="entry name" value="RhoGAP_dom"/>
</dbReference>
<keyword evidence="2" id="KW-1185">Reference proteome</keyword>
<dbReference type="SUPFAM" id="SSF48350">
    <property type="entry name" value="GTPase activation domain, GAP"/>
    <property type="match status" value="1"/>
</dbReference>
<dbReference type="STRING" id="451379.A0A0N5AYV4"/>
<proteinExistence type="predicted"/>
<evidence type="ECO:0000259" key="1">
    <source>
        <dbReference type="PROSITE" id="PS50238"/>
    </source>
</evidence>
<dbReference type="GO" id="GO:0007165">
    <property type="term" value="P:signal transduction"/>
    <property type="evidence" value="ECO:0007669"/>
    <property type="project" value="InterPro"/>
</dbReference>
<protein>
    <submittedName>
        <fullName evidence="3">Rho-GAP domain-containing protein</fullName>
    </submittedName>
</protein>
<dbReference type="PROSITE" id="PS50238">
    <property type="entry name" value="RHOGAP"/>
    <property type="match status" value="1"/>
</dbReference>